<evidence type="ECO:0000256" key="2">
    <source>
        <dbReference type="ARBA" id="ARBA00022448"/>
    </source>
</evidence>
<dbReference type="RefSeq" id="WP_209687424.1">
    <property type="nucleotide sequence ID" value="NZ_JAGGLU010000013.1"/>
</dbReference>
<dbReference type="CDD" id="cd17319">
    <property type="entry name" value="MFS_ExuT_GudP_like"/>
    <property type="match status" value="1"/>
</dbReference>
<dbReference type="InterPro" id="IPR050382">
    <property type="entry name" value="MFS_Na/Anion_cotransporter"/>
</dbReference>
<dbReference type="PROSITE" id="PS50850">
    <property type="entry name" value="MFS"/>
    <property type="match status" value="1"/>
</dbReference>
<evidence type="ECO:0000313" key="8">
    <source>
        <dbReference type="EMBL" id="MBP2058702.1"/>
    </source>
</evidence>
<feature type="transmembrane region" description="Helical" evidence="6">
    <location>
        <begin position="262"/>
        <end position="284"/>
    </location>
</feature>
<evidence type="ECO:0000256" key="3">
    <source>
        <dbReference type="ARBA" id="ARBA00022692"/>
    </source>
</evidence>
<evidence type="ECO:0000256" key="1">
    <source>
        <dbReference type="ARBA" id="ARBA00004651"/>
    </source>
</evidence>
<keyword evidence="9" id="KW-1185">Reference proteome</keyword>
<dbReference type="EMBL" id="JAGGLU010000013">
    <property type="protein sequence ID" value="MBP2058702.1"/>
    <property type="molecule type" value="Genomic_DNA"/>
</dbReference>
<dbReference type="Pfam" id="PF07690">
    <property type="entry name" value="MFS_1"/>
    <property type="match status" value="1"/>
</dbReference>
<dbReference type="Gene3D" id="1.20.1250.20">
    <property type="entry name" value="MFS general substrate transporter like domains"/>
    <property type="match status" value="2"/>
</dbReference>
<accession>A0ABS4MG80</accession>
<feature type="transmembrane region" description="Helical" evidence="6">
    <location>
        <begin position="383"/>
        <end position="405"/>
    </location>
</feature>
<keyword evidence="2" id="KW-0813">Transport</keyword>
<evidence type="ECO:0000256" key="4">
    <source>
        <dbReference type="ARBA" id="ARBA00022989"/>
    </source>
</evidence>
<evidence type="ECO:0000256" key="5">
    <source>
        <dbReference type="ARBA" id="ARBA00023136"/>
    </source>
</evidence>
<feature type="transmembrane region" description="Helical" evidence="6">
    <location>
        <begin position="296"/>
        <end position="314"/>
    </location>
</feature>
<feature type="domain" description="Major facilitator superfamily (MFS) profile" evidence="7">
    <location>
        <begin position="13"/>
        <end position="409"/>
    </location>
</feature>
<dbReference type="PANTHER" id="PTHR11662:SF399">
    <property type="entry name" value="FI19708P1-RELATED"/>
    <property type="match status" value="1"/>
</dbReference>
<dbReference type="PANTHER" id="PTHR11662">
    <property type="entry name" value="SOLUTE CARRIER FAMILY 17"/>
    <property type="match status" value="1"/>
</dbReference>
<gene>
    <name evidence="8" type="ORF">J2Z60_001891</name>
</gene>
<organism evidence="8 9">
    <name type="scientific">Lactobacillus colini</name>
    <dbReference type="NCBI Taxonomy" id="1819254"/>
    <lineage>
        <taxon>Bacteria</taxon>
        <taxon>Bacillati</taxon>
        <taxon>Bacillota</taxon>
        <taxon>Bacilli</taxon>
        <taxon>Lactobacillales</taxon>
        <taxon>Lactobacillaceae</taxon>
        <taxon>Lactobacillus</taxon>
    </lineage>
</organism>
<feature type="transmembrane region" description="Helical" evidence="6">
    <location>
        <begin position="167"/>
        <end position="187"/>
    </location>
</feature>
<reference evidence="8 9" key="1">
    <citation type="submission" date="2021-03" db="EMBL/GenBank/DDBJ databases">
        <title>Genomic Encyclopedia of Type Strains, Phase IV (KMG-IV): sequencing the most valuable type-strain genomes for metagenomic binning, comparative biology and taxonomic classification.</title>
        <authorList>
            <person name="Goeker M."/>
        </authorList>
    </citation>
    <scope>NUCLEOTIDE SEQUENCE [LARGE SCALE GENOMIC DNA]</scope>
    <source>
        <strain evidence="8 9">DSM 101872</strain>
    </source>
</reference>
<comment type="subcellular location">
    <subcellularLocation>
        <location evidence="1">Cell membrane</location>
        <topology evidence="1">Multi-pass membrane protein</topology>
    </subcellularLocation>
</comment>
<comment type="caution">
    <text evidence="8">The sequence shown here is derived from an EMBL/GenBank/DDBJ whole genome shotgun (WGS) entry which is preliminary data.</text>
</comment>
<proteinExistence type="predicted"/>
<evidence type="ECO:0000259" key="7">
    <source>
        <dbReference type="PROSITE" id="PS50850"/>
    </source>
</evidence>
<name>A0ABS4MG80_9LACO</name>
<feature type="transmembrane region" description="Helical" evidence="6">
    <location>
        <begin position="50"/>
        <end position="70"/>
    </location>
</feature>
<keyword evidence="4 6" id="KW-1133">Transmembrane helix</keyword>
<dbReference type="InterPro" id="IPR011701">
    <property type="entry name" value="MFS"/>
</dbReference>
<dbReference type="SUPFAM" id="SSF103473">
    <property type="entry name" value="MFS general substrate transporter"/>
    <property type="match status" value="1"/>
</dbReference>
<feature type="transmembrane region" description="Helical" evidence="6">
    <location>
        <begin position="218"/>
        <end position="242"/>
    </location>
</feature>
<dbReference type="InterPro" id="IPR020846">
    <property type="entry name" value="MFS_dom"/>
</dbReference>
<keyword evidence="5 6" id="KW-0472">Membrane</keyword>
<feature type="transmembrane region" description="Helical" evidence="6">
    <location>
        <begin position="12"/>
        <end position="38"/>
    </location>
</feature>
<evidence type="ECO:0000256" key="6">
    <source>
        <dbReference type="SAM" id="Phobius"/>
    </source>
</evidence>
<feature type="transmembrane region" description="Helical" evidence="6">
    <location>
        <begin position="320"/>
        <end position="339"/>
    </location>
</feature>
<dbReference type="InterPro" id="IPR036259">
    <property type="entry name" value="MFS_trans_sf"/>
</dbReference>
<protein>
    <submittedName>
        <fullName evidence="8">ACS family hexuronate transporter-like MFS transporter</fullName>
    </submittedName>
</protein>
<evidence type="ECO:0000313" key="9">
    <source>
        <dbReference type="Proteomes" id="UP001519292"/>
    </source>
</evidence>
<keyword evidence="3 6" id="KW-0812">Transmembrane</keyword>
<feature type="transmembrane region" description="Helical" evidence="6">
    <location>
        <begin position="360"/>
        <end position="377"/>
    </location>
</feature>
<dbReference type="Proteomes" id="UP001519292">
    <property type="component" value="Unassembled WGS sequence"/>
</dbReference>
<sequence>MKTTRFFTRPYIIIIMLYIASIINYLDRAAISLSMVYISKDISISVFEKGMVFSAFSLGYLPFNFLGGFLSDKISPQKLFGICILLWSILSGLTGATVSLWQLLVIRFLFGMSEGPLSSNVNKIVNNIFNNKESVTWVSIVDSATPIGTALAGILIPALAMKFSWRISFIVIMILGLIWSGLWKFVFREFDELDSEKLDKRNLLSNNKQKFKISKQQANLFIGITSCYFLYNLLLYFLISWFPVYLVKVKTLNPSDLMILESLPWLFGSSAMLIGGIFARKLTLKNTSLNSKYLKMIRFCLICSSVSTILLGLVRVYWEIFVLITLCVVALYFTGGLYWGVINETFSAQKVGTMGGMMHGFANLATILGPLVVGTIVQTTGQYITAFSFIGLIGIILLIFSKFLLRETKD</sequence>
<feature type="transmembrane region" description="Helical" evidence="6">
    <location>
        <begin position="82"/>
        <end position="110"/>
    </location>
</feature>